<protein>
    <submittedName>
        <fullName evidence="1">Uncharacterized protein</fullName>
    </submittedName>
</protein>
<reference evidence="1 2" key="1">
    <citation type="submission" date="2016-10" db="EMBL/GenBank/DDBJ databases">
        <authorList>
            <person name="Varghese N."/>
            <person name="Submissions S."/>
        </authorList>
    </citation>
    <scope>NUCLEOTIDE SEQUENCE [LARGE SCALE GENOMIC DNA]</scope>
    <source>
        <strain evidence="1 2">BS2773</strain>
    </source>
</reference>
<proteinExistence type="predicted"/>
<accession>A0A1H4ZQG5</accession>
<evidence type="ECO:0000313" key="1">
    <source>
        <dbReference type="EMBL" id="SED31734.1"/>
    </source>
</evidence>
<sequence length="35" mass="4109">MDTPAALIDTTKMQRNYNALLENGDTQVWERLRGW</sequence>
<gene>
    <name evidence="1" type="ORF">SAMN04515675_0681</name>
</gene>
<comment type="caution">
    <text evidence="1">The sequence shown here is derived from an EMBL/GenBank/DDBJ whole genome shotgun (WGS) entry which is preliminary data.</text>
</comment>
<organism evidence="1 2">
    <name type="scientific">Pseudomonas costantinii</name>
    <dbReference type="NCBI Taxonomy" id="168469"/>
    <lineage>
        <taxon>Bacteria</taxon>
        <taxon>Pseudomonadati</taxon>
        <taxon>Pseudomonadota</taxon>
        <taxon>Gammaproteobacteria</taxon>
        <taxon>Pseudomonadales</taxon>
        <taxon>Pseudomonadaceae</taxon>
        <taxon>Pseudomonas</taxon>
    </lineage>
</organism>
<keyword evidence="2" id="KW-1185">Reference proteome</keyword>
<dbReference type="EMBL" id="FNTS01000002">
    <property type="protein sequence ID" value="SED31734.1"/>
    <property type="molecule type" value="Genomic_DNA"/>
</dbReference>
<dbReference type="Proteomes" id="UP000182179">
    <property type="component" value="Unassembled WGS sequence"/>
</dbReference>
<evidence type="ECO:0000313" key="2">
    <source>
        <dbReference type="Proteomes" id="UP000182179"/>
    </source>
</evidence>
<name>A0A1H4ZQG5_9PSED</name>